<name>A0ABS2TZB5_9ACTN</name>
<sequence length="194" mass="21421">MKDMSPEDPPRTAEDWRGYLAEYGRLYVATANEYQYENLTAEQIESGWLGAGPAGEQTIAAAEQRLGIRFPPSLRAFLSVTDGWQGLGAWVAGVSPCAGIDWMRNIEDGMDLINLYAAANEGDDGGPEELLTLFRRALLIAGGEEDFWLLDPAQPGPDGEWTAYEFQPKYGEADEYPSFAELFHASKELMTAED</sequence>
<evidence type="ECO:0000259" key="1">
    <source>
        <dbReference type="SMART" id="SM00860"/>
    </source>
</evidence>
<accession>A0ABS2TZB5</accession>
<proteinExistence type="predicted"/>
<dbReference type="InterPro" id="IPR037883">
    <property type="entry name" value="Knr4/Smi1-like_sf"/>
</dbReference>
<organism evidence="2 3">
    <name type="scientific">Actinacidiphila acididurans</name>
    <dbReference type="NCBI Taxonomy" id="2784346"/>
    <lineage>
        <taxon>Bacteria</taxon>
        <taxon>Bacillati</taxon>
        <taxon>Actinomycetota</taxon>
        <taxon>Actinomycetes</taxon>
        <taxon>Kitasatosporales</taxon>
        <taxon>Streptomycetaceae</taxon>
        <taxon>Actinacidiphila</taxon>
    </lineage>
</organism>
<evidence type="ECO:0000313" key="3">
    <source>
        <dbReference type="Proteomes" id="UP000749040"/>
    </source>
</evidence>
<dbReference type="InterPro" id="IPR018958">
    <property type="entry name" value="Knr4/Smi1-like_dom"/>
</dbReference>
<gene>
    <name evidence="2" type="ORF">ITX44_29770</name>
</gene>
<dbReference type="SUPFAM" id="SSF160631">
    <property type="entry name" value="SMI1/KNR4-like"/>
    <property type="match status" value="1"/>
</dbReference>
<protein>
    <submittedName>
        <fullName evidence="2">SMI1/KNR4 family protein</fullName>
    </submittedName>
</protein>
<dbReference type="RefSeq" id="WP_205360917.1">
    <property type="nucleotide sequence ID" value="NZ_JADKYB010000019.1"/>
</dbReference>
<dbReference type="Pfam" id="PF09346">
    <property type="entry name" value="SMI1_KNR4"/>
    <property type="match status" value="1"/>
</dbReference>
<dbReference type="SMART" id="SM00860">
    <property type="entry name" value="SMI1_KNR4"/>
    <property type="match status" value="1"/>
</dbReference>
<dbReference type="EMBL" id="JADKYB010000019">
    <property type="protein sequence ID" value="MBM9508669.1"/>
    <property type="molecule type" value="Genomic_DNA"/>
</dbReference>
<keyword evidence="3" id="KW-1185">Reference proteome</keyword>
<comment type="caution">
    <text evidence="2">The sequence shown here is derived from an EMBL/GenBank/DDBJ whole genome shotgun (WGS) entry which is preliminary data.</text>
</comment>
<dbReference type="Proteomes" id="UP000749040">
    <property type="component" value="Unassembled WGS sequence"/>
</dbReference>
<feature type="domain" description="Knr4/Smi1-like" evidence="1">
    <location>
        <begin position="53"/>
        <end position="185"/>
    </location>
</feature>
<dbReference type="Gene3D" id="3.40.1580.10">
    <property type="entry name" value="SMI1/KNR4-like"/>
    <property type="match status" value="1"/>
</dbReference>
<reference evidence="2 3" key="1">
    <citation type="submission" date="2021-01" db="EMBL/GenBank/DDBJ databases">
        <title>Streptomyces acididurans sp. nov., isolated from a peat swamp forest soil.</title>
        <authorList>
            <person name="Chantavorakit T."/>
            <person name="Duangmal K."/>
        </authorList>
    </citation>
    <scope>NUCLEOTIDE SEQUENCE [LARGE SCALE GENOMIC DNA]</scope>
    <source>
        <strain evidence="2 3">KK5PA1</strain>
    </source>
</reference>
<evidence type="ECO:0000313" key="2">
    <source>
        <dbReference type="EMBL" id="MBM9508669.1"/>
    </source>
</evidence>